<dbReference type="RefSeq" id="WP_090383434.1">
    <property type="nucleotide sequence ID" value="NZ_FNLC01000003.1"/>
</dbReference>
<dbReference type="InterPro" id="IPR013563">
    <property type="entry name" value="Oligopep_ABC_C"/>
</dbReference>
<evidence type="ECO:0000256" key="3">
    <source>
        <dbReference type="ARBA" id="ARBA00022475"/>
    </source>
</evidence>
<dbReference type="STRING" id="1095778.SAMN04489842_2998"/>
<dbReference type="SUPFAM" id="SSF52540">
    <property type="entry name" value="P-loop containing nucleoside triphosphate hydrolases"/>
    <property type="match status" value="2"/>
</dbReference>
<feature type="domain" description="ABC transporter" evidence="13">
    <location>
        <begin position="22"/>
        <end position="365"/>
    </location>
</feature>
<dbReference type="SMART" id="SM00382">
    <property type="entry name" value="AAA"/>
    <property type="match status" value="1"/>
</dbReference>
<keyword evidence="4" id="KW-0547">Nucleotide-binding</keyword>
<dbReference type="EC" id="7.2.2.11" evidence="10"/>
<dbReference type="OrthoDB" id="18209at2157"/>
<dbReference type="PANTHER" id="PTHR43297">
    <property type="entry name" value="OLIGOPEPTIDE TRANSPORT ATP-BINDING PROTEIN APPD"/>
    <property type="match status" value="1"/>
</dbReference>
<keyword evidence="7" id="KW-0406">Ion transport</keyword>
<evidence type="ECO:0000256" key="4">
    <source>
        <dbReference type="ARBA" id="ARBA00022741"/>
    </source>
</evidence>
<dbReference type="GO" id="GO:0015413">
    <property type="term" value="F:ABC-type nickel transporter activity"/>
    <property type="evidence" value="ECO:0007669"/>
    <property type="project" value="UniProtKB-EC"/>
</dbReference>
<keyword evidence="2" id="KW-0813">Transport</keyword>
<name>A0A1H1HSB3_NATTX</name>
<evidence type="ECO:0000256" key="5">
    <source>
        <dbReference type="ARBA" id="ARBA00022840"/>
    </source>
</evidence>
<dbReference type="Pfam" id="PF08352">
    <property type="entry name" value="oligo_HPY"/>
    <property type="match status" value="1"/>
</dbReference>
<evidence type="ECO:0000256" key="6">
    <source>
        <dbReference type="ARBA" id="ARBA00022967"/>
    </source>
</evidence>
<dbReference type="PROSITE" id="PS50893">
    <property type="entry name" value="ABC_TRANSPORTER_2"/>
    <property type="match status" value="1"/>
</dbReference>
<evidence type="ECO:0000256" key="2">
    <source>
        <dbReference type="ARBA" id="ARBA00022448"/>
    </source>
</evidence>
<evidence type="ECO:0000313" key="15">
    <source>
        <dbReference type="Proteomes" id="UP000198848"/>
    </source>
</evidence>
<evidence type="ECO:0000259" key="13">
    <source>
        <dbReference type="PROSITE" id="PS50893"/>
    </source>
</evidence>
<dbReference type="PANTHER" id="PTHR43297:SF13">
    <property type="entry name" value="NICKEL ABC TRANSPORTER, ATP-BINDING PROTEIN"/>
    <property type="match status" value="1"/>
</dbReference>
<dbReference type="Pfam" id="PF00005">
    <property type="entry name" value="ABC_tran"/>
    <property type="match status" value="2"/>
</dbReference>
<evidence type="ECO:0000256" key="12">
    <source>
        <dbReference type="ARBA" id="ARBA00048610"/>
    </source>
</evidence>
<comment type="subcellular location">
    <subcellularLocation>
        <location evidence="1">Cell membrane</location>
        <topology evidence="1">Peripheral membrane protein</topology>
    </subcellularLocation>
</comment>
<keyword evidence="3" id="KW-1003">Cell membrane</keyword>
<keyword evidence="15" id="KW-1185">Reference proteome</keyword>
<dbReference type="GO" id="GO:0005886">
    <property type="term" value="C:plasma membrane"/>
    <property type="evidence" value="ECO:0007669"/>
    <property type="project" value="UniProtKB-SubCell"/>
</dbReference>
<protein>
    <recommendedName>
        <fullName evidence="11">Nickel import system ATP-binding protein NikD</fullName>
        <ecNumber evidence="10">7.2.2.11</ecNumber>
    </recommendedName>
</protein>
<evidence type="ECO:0000256" key="11">
    <source>
        <dbReference type="ARBA" id="ARBA00044143"/>
    </source>
</evidence>
<evidence type="ECO:0000313" key="14">
    <source>
        <dbReference type="EMBL" id="SDR28219.1"/>
    </source>
</evidence>
<keyword evidence="5 14" id="KW-0067">ATP-binding</keyword>
<dbReference type="InterPro" id="IPR050388">
    <property type="entry name" value="ABC_Ni/Peptide_Import"/>
</dbReference>
<evidence type="ECO:0000256" key="10">
    <source>
        <dbReference type="ARBA" id="ARBA00039098"/>
    </source>
</evidence>
<dbReference type="CDD" id="cd03257">
    <property type="entry name" value="ABC_NikE_OppD_transporters"/>
    <property type="match status" value="1"/>
</dbReference>
<dbReference type="InterPro" id="IPR027417">
    <property type="entry name" value="P-loop_NTPase"/>
</dbReference>
<dbReference type="NCBIfam" id="TIGR01727">
    <property type="entry name" value="oligo_HPY"/>
    <property type="match status" value="1"/>
</dbReference>
<dbReference type="Proteomes" id="UP000198848">
    <property type="component" value="Unassembled WGS sequence"/>
</dbReference>
<keyword evidence="6" id="KW-1278">Translocase</keyword>
<dbReference type="InterPro" id="IPR017871">
    <property type="entry name" value="ABC_transporter-like_CS"/>
</dbReference>
<proteinExistence type="predicted"/>
<dbReference type="GO" id="GO:0005524">
    <property type="term" value="F:ATP binding"/>
    <property type="evidence" value="ECO:0007669"/>
    <property type="project" value="UniProtKB-KW"/>
</dbReference>
<evidence type="ECO:0000256" key="7">
    <source>
        <dbReference type="ARBA" id="ARBA00023065"/>
    </source>
</evidence>
<dbReference type="Gene3D" id="3.40.50.300">
    <property type="entry name" value="P-loop containing nucleotide triphosphate hydrolases"/>
    <property type="match status" value="1"/>
</dbReference>
<dbReference type="InterPro" id="IPR003439">
    <property type="entry name" value="ABC_transporter-like_ATP-bd"/>
</dbReference>
<comment type="subunit">
    <text evidence="9">The complex is composed of two ATP-binding proteins (NikD and NikE), two transmembrane proteins (NikB and NikC) and a solute-binding protein (NikA).</text>
</comment>
<sequence length="463" mass="50374">MSMEDPIEYANDDTSTATEPILTIRNLQTAFFTDKEVIRAVDGVSFDIDVGETVGIVGESGSGKSVTARSIMGLVESPGRVLEGSSIRYHNPETVENFAESYPDNTVYLDDVRDRFDPADVLENPAIDASIEEFADPGKPVPSADELDVTDVVDAGYGEELGLVDEGDFVFLDRSSDDRTDSYVDVTRTEGEPLRKLRGGNIAMVFQDPLTSLNPVYTVGNQIKEALRLHQGIKGKEATEEAIELLEAVGIPDAPKRVSEYPHQFSGGMRQRAVIAMALACDPELLICDEPTTALDVTIQAQILELLDELQEERDLAIMFITHDMGVIAEVADRVNVMYAGELIESADVETLFADPAHPYTQGLLESIPGRQVGKDRLSTIEGDVPTPNEPAGYCRFAPRCPKAFQACDQVHPESVAIDDGADGKNHRVSCLLYPDDKPESERVALHDRLGGSADANTGGENR</sequence>
<dbReference type="GO" id="GO:0016887">
    <property type="term" value="F:ATP hydrolysis activity"/>
    <property type="evidence" value="ECO:0007669"/>
    <property type="project" value="InterPro"/>
</dbReference>
<evidence type="ECO:0000256" key="1">
    <source>
        <dbReference type="ARBA" id="ARBA00004202"/>
    </source>
</evidence>
<comment type="catalytic activity">
    <reaction evidence="12">
        <text>Ni(2+)(out) + ATP + H2O = Ni(2+)(in) + ADP + phosphate + H(+)</text>
        <dbReference type="Rhea" id="RHEA:15557"/>
        <dbReference type="ChEBI" id="CHEBI:15377"/>
        <dbReference type="ChEBI" id="CHEBI:15378"/>
        <dbReference type="ChEBI" id="CHEBI:30616"/>
        <dbReference type="ChEBI" id="CHEBI:43474"/>
        <dbReference type="ChEBI" id="CHEBI:49786"/>
        <dbReference type="ChEBI" id="CHEBI:456216"/>
        <dbReference type="EC" id="7.2.2.11"/>
    </reaction>
    <physiologicalReaction direction="left-to-right" evidence="12">
        <dbReference type="Rhea" id="RHEA:15558"/>
    </physiologicalReaction>
</comment>
<evidence type="ECO:0000256" key="9">
    <source>
        <dbReference type="ARBA" id="ARBA00038669"/>
    </source>
</evidence>
<dbReference type="InterPro" id="IPR003593">
    <property type="entry name" value="AAA+_ATPase"/>
</dbReference>
<dbReference type="EMBL" id="FNLC01000003">
    <property type="protein sequence ID" value="SDR28219.1"/>
    <property type="molecule type" value="Genomic_DNA"/>
</dbReference>
<dbReference type="FunFam" id="3.40.50.300:FF:000016">
    <property type="entry name" value="Oligopeptide ABC transporter ATP-binding component"/>
    <property type="match status" value="1"/>
</dbReference>
<accession>A0A1H1HSB3</accession>
<organism evidence="14 15">
    <name type="scientific">Natronobacterium texcoconense</name>
    <dbReference type="NCBI Taxonomy" id="1095778"/>
    <lineage>
        <taxon>Archaea</taxon>
        <taxon>Methanobacteriati</taxon>
        <taxon>Methanobacteriota</taxon>
        <taxon>Stenosarchaea group</taxon>
        <taxon>Halobacteria</taxon>
        <taxon>Halobacteriales</taxon>
        <taxon>Natrialbaceae</taxon>
        <taxon>Natronobacterium</taxon>
    </lineage>
</organism>
<reference evidence="15" key="1">
    <citation type="submission" date="2016-10" db="EMBL/GenBank/DDBJ databases">
        <authorList>
            <person name="Varghese N."/>
            <person name="Submissions S."/>
        </authorList>
    </citation>
    <scope>NUCLEOTIDE SEQUENCE [LARGE SCALE GENOMIC DNA]</scope>
    <source>
        <strain evidence="15">DSM 24767</strain>
    </source>
</reference>
<gene>
    <name evidence="14" type="ORF">SAMN04489842_2998</name>
</gene>
<keyword evidence="8" id="KW-0472">Membrane</keyword>
<dbReference type="GO" id="GO:0015833">
    <property type="term" value="P:peptide transport"/>
    <property type="evidence" value="ECO:0007669"/>
    <property type="project" value="InterPro"/>
</dbReference>
<evidence type="ECO:0000256" key="8">
    <source>
        <dbReference type="ARBA" id="ARBA00023136"/>
    </source>
</evidence>
<dbReference type="PROSITE" id="PS00211">
    <property type="entry name" value="ABC_TRANSPORTER_1"/>
    <property type="match status" value="1"/>
</dbReference>
<dbReference type="AlphaFoldDB" id="A0A1H1HSB3"/>